<dbReference type="EMBL" id="JASPKZ010008881">
    <property type="protein sequence ID" value="KAJ9578407.1"/>
    <property type="molecule type" value="Genomic_DNA"/>
</dbReference>
<dbReference type="GO" id="GO:0005249">
    <property type="term" value="F:voltage-gated potassium channel activity"/>
    <property type="evidence" value="ECO:0007669"/>
    <property type="project" value="TreeGrafter"/>
</dbReference>
<evidence type="ECO:0000256" key="1">
    <source>
        <dbReference type="SAM" id="Phobius"/>
    </source>
</evidence>
<dbReference type="InterPro" id="IPR018488">
    <property type="entry name" value="cNMP-bd_CS"/>
</dbReference>
<dbReference type="AlphaFoldDB" id="A0AAD7ZDM6"/>
<dbReference type="Gene3D" id="2.60.120.10">
    <property type="entry name" value="Jelly Rolls"/>
    <property type="match status" value="1"/>
</dbReference>
<dbReference type="InterPro" id="IPR014710">
    <property type="entry name" value="RmlC-like_jellyroll"/>
</dbReference>
<feature type="transmembrane region" description="Helical" evidence="1">
    <location>
        <begin position="228"/>
        <end position="249"/>
    </location>
</feature>
<feature type="transmembrane region" description="Helical" evidence="1">
    <location>
        <begin position="115"/>
        <end position="141"/>
    </location>
</feature>
<feature type="transmembrane region" description="Helical" evidence="1">
    <location>
        <begin position="75"/>
        <end position="95"/>
    </location>
</feature>
<feature type="transmembrane region" description="Helical" evidence="1">
    <location>
        <begin position="261"/>
        <end position="281"/>
    </location>
</feature>
<feature type="transmembrane region" description="Helical" evidence="1">
    <location>
        <begin position="162"/>
        <end position="182"/>
    </location>
</feature>
<dbReference type="PANTHER" id="PTHR45689:SF14">
    <property type="entry name" value="CYCLIC NUCLEOTIDE-GATED CATION CHANNEL SUBUNIT A-LIKE PROTEIN"/>
    <property type="match status" value="1"/>
</dbReference>
<feature type="non-terminal residue" evidence="3">
    <location>
        <position position="490"/>
    </location>
</feature>
<dbReference type="InterPro" id="IPR000595">
    <property type="entry name" value="cNMP-bd_dom"/>
</dbReference>
<sequence length="490" mass="57431">QSRYYPPGDSVLPPGFELKRSKVKYFLLKFLLISPTNHRTLHYLRGTKHINKQKAEHLASGHWYIAHPFSKFRTCWEIIMAVTFFAAFMVYPYNFGFGEGMEMIHFDHRLGSRRLILDIIRALFGIFLLDIFANFITGIYVNNTKTFIMEPKIIAKRYLMGFFWIDLFSSIPINDILLYGIAQDISPEVVVLAQSVTLLKILRLKTFLRYLRQIIQMLQVEDAMIEEVLIAFVLLIIFIQWMGIAQYVVARALGYDHFKCYCFSGAVLRTYIIVVIMDLFIKYTRAQYDYLAMLDHLQSFMSHKKLPPALQANILMKFEYSYQKRYFREDRVLSTLPAILRMEIKDFICRPLIEGINFLICLPEDSKYDIIVQLKREIFLPKYVIIRAGARGDYMYIIRNGTAKVISRIGKEIRKLCDGDFFGEIALVAEDSKRTATIIAEDICEVYRLDRRDFEVNVLSNPTAFELVKNVVAERLRETMIEEEKHLMEE</sequence>
<organism evidence="3 4">
    <name type="scientific">Diploptera punctata</name>
    <name type="common">Pacific beetle cockroach</name>
    <dbReference type="NCBI Taxonomy" id="6984"/>
    <lineage>
        <taxon>Eukaryota</taxon>
        <taxon>Metazoa</taxon>
        <taxon>Ecdysozoa</taxon>
        <taxon>Arthropoda</taxon>
        <taxon>Hexapoda</taxon>
        <taxon>Insecta</taxon>
        <taxon>Pterygota</taxon>
        <taxon>Neoptera</taxon>
        <taxon>Polyneoptera</taxon>
        <taxon>Dictyoptera</taxon>
        <taxon>Blattodea</taxon>
        <taxon>Blaberoidea</taxon>
        <taxon>Blaberidae</taxon>
        <taxon>Diplopterinae</taxon>
        <taxon>Diploptera</taxon>
    </lineage>
</organism>
<dbReference type="Proteomes" id="UP001233999">
    <property type="component" value="Unassembled WGS sequence"/>
</dbReference>
<protein>
    <recommendedName>
        <fullName evidence="2">Cyclic nucleotide-binding domain-containing protein</fullName>
    </recommendedName>
</protein>
<keyword evidence="1" id="KW-0472">Membrane</keyword>
<reference evidence="3" key="2">
    <citation type="submission" date="2023-05" db="EMBL/GenBank/DDBJ databases">
        <authorList>
            <person name="Fouks B."/>
        </authorList>
    </citation>
    <scope>NUCLEOTIDE SEQUENCE</scope>
    <source>
        <strain evidence="3">Stay&amp;Tobe</strain>
        <tissue evidence="3">Testes</tissue>
    </source>
</reference>
<gene>
    <name evidence="3" type="ORF">L9F63_005365</name>
</gene>
<dbReference type="SMART" id="SM00100">
    <property type="entry name" value="cNMP"/>
    <property type="match status" value="1"/>
</dbReference>
<dbReference type="GO" id="GO:0003254">
    <property type="term" value="P:regulation of membrane depolarization"/>
    <property type="evidence" value="ECO:0007669"/>
    <property type="project" value="TreeGrafter"/>
</dbReference>
<reference evidence="3" key="1">
    <citation type="journal article" date="2023" name="IScience">
        <title>Live-bearing cockroach genome reveals convergent evolutionary mechanisms linked to viviparity in insects and beyond.</title>
        <authorList>
            <person name="Fouks B."/>
            <person name="Harrison M.C."/>
            <person name="Mikhailova A.A."/>
            <person name="Marchal E."/>
            <person name="English S."/>
            <person name="Carruthers M."/>
            <person name="Jennings E.C."/>
            <person name="Chiamaka E.L."/>
            <person name="Frigard R.A."/>
            <person name="Pippel M."/>
            <person name="Attardo G.M."/>
            <person name="Benoit J.B."/>
            <person name="Bornberg-Bauer E."/>
            <person name="Tobe S.S."/>
        </authorList>
    </citation>
    <scope>NUCLEOTIDE SEQUENCE</scope>
    <source>
        <strain evidence="3">Stay&amp;Tobe</strain>
    </source>
</reference>
<keyword evidence="1" id="KW-1133">Transmembrane helix</keyword>
<dbReference type="SUPFAM" id="SSF81324">
    <property type="entry name" value="Voltage-gated potassium channels"/>
    <property type="match status" value="1"/>
</dbReference>
<dbReference type="PANTHER" id="PTHR45689">
    <property type="entry name" value="I[[H]] CHANNEL, ISOFORM E"/>
    <property type="match status" value="1"/>
</dbReference>
<evidence type="ECO:0000259" key="2">
    <source>
        <dbReference type="PROSITE" id="PS50042"/>
    </source>
</evidence>
<dbReference type="PROSITE" id="PS00888">
    <property type="entry name" value="CNMP_BINDING_1"/>
    <property type="match status" value="1"/>
</dbReference>
<evidence type="ECO:0000313" key="4">
    <source>
        <dbReference type="Proteomes" id="UP001233999"/>
    </source>
</evidence>
<evidence type="ECO:0000313" key="3">
    <source>
        <dbReference type="EMBL" id="KAJ9578407.1"/>
    </source>
</evidence>
<dbReference type="InterPro" id="IPR051413">
    <property type="entry name" value="K/Na_HCN_channel"/>
</dbReference>
<dbReference type="Pfam" id="PF00027">
    <property type="entry name" value="cNMP_binding"/>
    <property type="match status" value="1"/>
</dbReference>
<keyword evidence="4" id="KW-1185">Reference proteome</keyword>
<feature type="domain" description="Cyclic nucleotide-binding" evidence="2">
    <location>
        <begin position="358"/>
        <end position="455"/>
    </location>
</feature>
<keyword evidence="1" id="KW-0812">Transmembrane</keyword>
<dbReference type="SUPFAM" id="SSF51206">
    <property type="entry name" value="cAMP-binding domain-like"/>
    <property type="match status" value="1"/>
</dbReference>
<comment type="caution">
    <text evidence="3">The sequence shown here is derived from an EMBL/GenBank/DDBJ whole genome shotgun (WGS) entry which is preliminary data.</text>
</comment>
<dbReference type="CDD" id="cd00038">
    <property type="entry name" value="CAP_ED"/>
    <property type="match status" value="1"/>
</dbReference>
<accession>A0AAD7ZDM6</accession>
<dbReference type="InterPro" id="IPR018490">
    <property type="entry name" value="cNMP-bd_dom_sf"/>
</dbReference>
<dbReference type="PROSITE" id="PS50042">
    <property type="entry name" value="CNMP_BINDING_3"/>
    <property type="match status" value="1"/>
</dbReference>
<dbReference type="GO" id="GO:0035725">
    <property type="term" value="P:sodium ion transmembrane transport"/>
    <property type="evidence" value="ECO:0007669"/>
    <property type="project" value="TreeGrafter"/>
</dbReference>
<dbReference type="PROSITE" id="PS00889">
    <property type="entry name" value="CNMP_BINDING_2"/>
    <property type="match status" value="1"/>
</dbReference>
<dbReference type="Gene3D" id="1.10.287.630">
    <property type="entry name" value="Helix hairpin bin"/>
    <property type="match status" value="1"/>
</dbReference>
<name>A0AAD7ZDM6_DIPPU</name>
<dbReference type="GO" id="GO:0098855">
    <property type="term" value="C:HCN channel complex"/>
    <property type="evidence" value="ECO:0007669"/>
    <property type="project" value="TreeGrafter"/>
</dbReference>
<proteinExistence type="predicted"/>